<gene>
    <name evidence="7" type="ORF">C8Q69DRAFT_482629</name>
</gene>
<dbReference type="Pfam" id="PF00389">
    <property type="entry name" value="2-Hacid_dh"/>
    <property type="match status" value="1"/>
</dbReference>
<dbReference type="Gene3D" id="3.40.50.720">
    <property type="entry name" value="NAD(P)-binding Rossmann-like Domain"/>
    <property type="match status" value="2"/>
</dbReference>
<evidence type="ECO:0008006" key="9">
    <source>
        <dbReference type="Google" id="ProtNLM"/>
    </source>
</evidence>
<dbReference type="RefSeq" id="XP_028481102.1">
    <property type="nucleotide sequence ID" value="XM_028631665.1"/>
</dbReference>
<name>A0A443HI62_BYSSP</name>
<dbReference type="Pfam" id="PF02826">
    <property type="entry name" value="2-Hacid_dh_C"/>
    <property type="match status" value="1"/>
</dbReference>
<dbReference type="InterPro" id="IPR006139">
    <property type="entry name" value="D-isomer_2_OHA_DH_cat_dom"/>
</dbReference>
<organism evidence="7 8">
    <name type="scientific">Byssochlamys spectabilis</name>
    <name type="common">Paecilomyces variotii</name>
    <dbReference type="NCBI Taxonomy" id="264951"/>
    <lineage>
        <taxon>Eukaryota</taxon>
        <taxon>Fungi</taxon>
        <taxon>Dikarya</taxon>
        <taxon>Ascomycota</taxon>
        <taxon>Pezizomycotina</taxon>
        <taxon>Eurotiomycetes</taxon>
        <taxon>Eurotiomycetidae</taxon>
        <taxon>Eurotiales</taxon>
        <taxon>Thermoascaceae</taxon>
        <taxon>Paecilomyces</taxon>
    </lineage>
</organism>
<keyword evidence="2 4" id="KW-0560">Oxidoreductase</keyword>
<evidence type="ECO:0000256" key="4">
    <source>
        <dbReference type="RuleBase" id="RU003719"/>
    </source>
</evidence>
<dbReference type="PANTHER" id="PTHR43026:SF1">
    <property type="entry name" value="2-HYDROXYACID DEHYDROGENASE HOMOLOG 1-RELATED"/>
    <property type="match status" value="1"/>
</dbReference>
<accession>A0A443HI62</accession>
<dbReference type="GO" id="GO:0008720">
    <property type="term" value="F:D-lactate dehydrogenase (NAD+) activity"/>
    <property type="evidence" value="ECO:0007669"/>
    <property type="project" value="TreeGrafter"/>
</dbReference>
<evidence type="ECO:0000256" key="3">
    <source>
        <dbReference type="ARBA" id="ARBA00023027"/>
    </source>
</evidence>
<dbReference type="InterPro" id="IPR006140">
    <property type="entry name" value="D-isomer_DH_NAD-bd"/>
</dbReference>
<keyword evidence="3" id="KW-0520">NAD</keyword>
<dbReference type="PROSITE" id="PS00065">
    <property type="entry name" value="D_2_HYDROXYACID_DH_1"/>
    <property type="match status" value="1"/>
</dbReference>
<evidence type="ECO:0000313" key="7">
    <source>
        <dbReference type="EMBL" id="RWQ91457.1"/>
    </source>
</evidence>
<evidence type="ECO:0000259" key="5">
    <source>
        <dbReference type="Pfam" id="PF00389"/>
    </source>
</evidence>
<dbReference type="VEuPathDB" id="FungiDB:C8Q69DRAFT_482629"/>
<dbReference type="PANTHER" id="PTHR43026">
    <property type="entry name" value="2-HYDROXYACID DEHYDROGENASE HOMOLOG 1-RELATED"/>
    <property type="match status" value="1"/>
</dbReference>
<evidence type="ECO:0000313" key="8">
    <source>
        <dbReference type="Proteomes" id="UP000283841"/>
    </source>
</evidence>
<feature type="domain" description="D-isomer specific 2-hydroxyacid dehydrogenase NAD-binding" evidence="6">
    <location>
        <begin position="112"/>
        <end position="299"/>
    </location>
</feature>
<dbReference type="STRING" id="264951.A0A443HI62"/>
<comment type="caution">
    <text evidence="7">The sequence shown here is derived from an EMBL/GenBank/DDBJ whole genome shotgun (WGS) entry which is preliminary data.</text>
</comment>
<comment type="similarity">
    <text evidence="1 4">Belongs to the D-isomer specific 2-hydroxyacid dehydrogenase family.</text>
</comment>
<dbReference type="PROSITE" id="PS00670">
    <property type="entry name" value="D_2_HYDROXYACID_DH_2"/>
    <property type="match status" value="1"/>
</dbReference>
<reference evidence="7 8" key="1">
    <citation type="journal article" date="2018" name="Front. Microbiol.">
        <title>Genomic and genetic insights into a cosmopolitan fungus, Paecilomyces variotii (Eurotiales).</title>
        <authorList>
            <person name="Urquhart A.S."/>
            <person name="Mondo S.J."/>
            <person name="Makela M.R."/>
            <person name="Hane J.K."/>
            <person name="Wiebenga A."/>
            <person name="He G."/>
            <person name="Mihaltcheva S."/>
            <person name="Pangilinan J."/>
            <person name="Lipzen A."/>
            <person name="Barry K."/>
            <person name="de Vries R.P."/>
            <person name="Grigoriev I.V."/>
            <person name="Idnurm A."/>
        </authorList>
    </citation>
    <scope>NUCLEOTIDE SEQUENCE [LARGE SCALE GENOMIC DNA]</scope>
    <source>
        <strain evidence="7 8">CBS 101075</strain>
    </source>
</reference>
<dbReference type="EMBL" id="RCNU01000020">
    <property type="protein sequence ID" value="RWQ91457.1"/>
    <property type="molecule type" value="Genomic_DNA"/>
</dbReference>
<dbReference type="InterPro" id="IPR029753">
    <property type="entry name" value="D-isomer_DH_CS"/>
</dbReference>
<dbReference type="SUPFAM" id="SSF52283">
    <property type="entry name" value="Formate/glycerate dehydrogenase catalytic domain-like"/>
    <property type="match status" value="1"/>
</dbReference>
<evidence type="ECO:0000256" key="2">
    <source>
        <dbReference type="ARBA" id="ARBA00023002"/>
    </source>
</evidence>
<keyword evidence="8" id="KW-1185">Reference proteome</keyword>
<dbReference type="Proteomes" id="UP000283841">
    <property type="component" value="Unassembled WGS sequence"/>
</dbReference>
<evidence type="ECO:0000256" key="1">
    <source>
        <dbReference type="ARBA" id="ARBA00005854"/>
    </source>
</evidence>
<sequence>MKLAVFSAKSYDREYFQSIQRSLYPSYKVQYHSFSLSNETVSLASDCQAVCVFVNDVLDSTVLSALQQYGVGAVLLRCAGFDNVDLPKAEELGIFVARVPAYSPESVAEFAVALIQALNRKTHRAYTRVREGNFSLDGFIGFTLHGKTVGIVGIGKIGMALAKILRGFGCRLLAYDPYPNAEFEKFYGNLVSFDELLAQSHIVSLHCPLSNATKYIINESSLARIKPGALLINTSRGGLVDTKAAINALKSKRLGGLALDVYEAESYLFYNDHSSEIIQDDDLMRLLTLPNALIYGHQAFLTEEALTQIAEVTFRNLDDYANQRKCENSLVQGRDILVSGDTQPVRI</sequence>
<evidence type="ECO:0000259" key="6">
    <source>
        <dbReference type="Pfam" id="PF02826"/>
    </source>
</evidence>
<dbReference type="SUPFAM" id="SSF51735">
    <property type="entry name" value="NAD(P)-binding Rossmann-fold domains"/>
    <property type="match status" value="1"/>
</dbReference>
<feature type="domain" description="D-isomer specific 2-hydroxyacid dehydrogenase catalytic" evidence="5">
    <location>
        <begin position="5"/>
        <end position="329"/>
    </location>
</feature>
<dbReference type="InterPro" id="IPR029752">
    <property type="entry name" value="D-isomer_DH_CS1"/>
</dbReference>
<dbReference type="InterPro" id="IPR036291">
    <property type="entry name" value="NAD(P)-bd_dom_sf"/>
</dbReference>
<protein>
    <recommendedName>
        <fullName evidence="9">D-lactate dehydrogenase</fullName>
    </recommendedName>
</protein>
<dbReference type="AlphaFoldDB" id="A0A443HI62"/>
<dbReference type="GO" id="GO:0051287">
    <property type="term" value="F:NAD binding"/>
    <property type="evidence" value="ECO:0007669"/>
    <property type="project" value="InterPro"/>
</dbReference>
<dbReference type="InterPro" id="IPR058205">
    <property type="entry name" value="D-LDH-like"/>
</dbReference>
<dbReference type="GeneID" id="39600942"/>
<proteinExistence type="inferred from homology"/>
<dbReference type="CDD" id="cd12183">
    <property type="entry name" value="LDH_like_2"/>
    <property type="match status" value="1"/>
</dbReference>